<evidence type="ECO:0000313" key="4">
    <source>
        <dbReference type="Proteomes" id="UP000076881"/>
    </source>
</evidence>
<reference evidence="3 4" key="1">
    <citation type="journal article" date="2016" name="Genome Biol. Evol.">
        <title>Divergent and convergent evolution of fungal pathogenicity.</title>
        <authorList>
            <person name="Shang Y."/>
            <person name="Xiao G."/>
            <person name="Zheng P."/>
            <person name="Cen K."/>
            <person name="Zhan S."/>
            <person name="Wang C."/>
        </authorList>
    </citation>
    <scope>NUCLEOTIDE SEQUENCE [LARGE SCALE GENOMIC DNA]</scope>
    <source>
        <strain evidence="3 4">RCEF 1005</strain>
    </source>
</reference>
<dbReference type="STRING" id="1081108.A0A162KHX8"/>
<dbReference type="EMBL" id="AZHF01000005">
    <property type="protein sequence ID" value="OAA75158.1"/>
    <property type="molecule type" value="Genomic_DNA"/>
</dbReference>
<comment type="caution">
    <text evidence="3">The sequence shown here is derived from an EMBL/GenBank/DDBJ whole genome shotgun (WGS) entry which is preliminary data.</text>
</comment>
<protein>
    <submittedName>
        <fullName evidence="3">Protein kinase-like domain protein</fullName>
    </submittedName>
</protein>
<accession>A0A162KHX8</accession>
<feature type="compositionally biased region" description="Low complexity" evidence="1">
    <location>
        <begin position="70"/>
        <end position="89"/>
    </location>
</feature>
<organism evidence="3 4">
    <name type="scientific">Akanthomyces lecanii RCEF 1005</name>
    <dbReference type="NCBI Taxonomy" id="1081108"/>
    <lineage>
        <taxon>Eukaryota</taxon>
        <taxon>Fungi</taxon>
        <taxon>Dikarya</taxon>
        <taxon>Ascomycota</taxon>
        <taxon>Pezizomycotina</taxon>
        <taxon>Sordariomycetes</taxon>
        <taxon>Hypocreomycetidae</taxon>
        <taxon>Hypocreales</taxon>
        <taxon>Cordycipitaceae</taxon>
        <taxon>Akanthomyces</taxon>
        <taxon>Cordyceps confragosa</taxon>
    </lineage>
</organism>
<feature type="compositionally biased region" description="Low complexity" evidence="1">
    <location>
        <begin position="142"/>
        <end position="153"/>
    </location>
</feature>
<dbReference type="OrthoDB" id="4870703at2759"/>
<evidence type="ECO:0000256" key="2">
    <source>
        <dbReference type="SAM" id="Phobius"/>
    </source>
</evidence>
<name>A0A162KHX8_CORDF</name>
<feature type="region of interest" description="Disordered" evidence="1">
    <location>
        <begin position="199"/>
        <end position="261"/>
    </location>
</feature>
<keyword evidence="2" id="KW-1133">Transmembrane helix</keyword>
<dbReference type="GO" id="GO:0016301">
    <property type="term" value="F:kinase activity"/>
    <property type="evidence" value="ECO:0007669"/>
    <property type="project" value="UniProtKB-KW"/>
</dbReference>
<keyword evidence="3" id="KW-0808">Transferase</keyword>
<keyword evidence="3" id="KW-0418">Kinase</keyword>
<dbReference type="Proteomes" id="UP000076881">
    <property type="component" value="Unassembled WGS sequence"/>
</dbReference>
<feature type="transmembrane region" description="Helical" evidence="2">
    <location>
        <begin position="392"/>
        <end position="409"/>
    </location>
</feature>
<evidence type="ECO:0000256" key="1">
    <source>
        <dbReference type="SAM" id="MobiDB-lite"/>
    </source>
</evidence>
<evidence type="ECO:0000313" key="3">
    <source>
        <dbReference type="EMBL" id="OAA75158.1"/>
    </source>
</evidence>
<keyword evidence="4" id="KW-1185">Reference proteome</keyword>
<feature type="region of interest" description="Disordered" evidence="1">
    <location>
        <begin position="125"/>
        <end position="153"/>
    </location>
</feature>
<feature type="compositionally biased region" description="Low complexity" evidence="1">
    <location>
        <begin position="1"/>
        <end position="56"/>
    </location>
</feature>
<gene>
    <name evidence="3" type="ORF">LEL_07146</name>
</gene>
<keyword evidence="2" id="KW-0812">Transmembrane</keyword>
<proteinExistence type="predicted"/>
<dbReference type="AlphaFoldDB" id="A0A162KHX8"/>
<feature type="region of interest" description="Disordered" evidence="1">
    <location>
        <begin position="1"/>
        <end position="112"/>
    </location>
</feature>
<keyword evidence="2" id="KW-0472">Membrane</keyword>
<feature type="compositionally biased region" description="Low complexity" evidence="1">
    <location>
        <begin position="199"/>
        <end position="211"/>
    </location>
</feature>
<feature type="compositionally biased region" description="Polar residues" evidence="1">
    <location>
        <begin position="90"/>
        <end position="110"/>
    </location>
</feature>
<sequence>MSPASSTNTGSSSSCDTTSTRSTVSSSISSATSPVASSVTSSSTSATTSTDTRLSSKTIESSEEADGACSTSSLSKSTKTSSSSTTLSTISHTHAVSQPDTPPAYTTENLPQAYDTFTPMSLASYVDAGPPEYSAATSDQTASVSPQASSKSSVFSTSSASTLTFTSLSYSSSTAKTELMPSYGYNFDAASATGAPASVASTSKSKSSQTASDEEHPSNAASFLSSDPGHEVGITASSESKNHIPGIETVPPPSKSSATTTLQPAATTRVLPIGGGPPVLFVTIIEPNSNGTLETSVLTVSEKSPWQTPMPKVEDLGEKTLRARVDGYRMGMASDILTQDSNGPITTMSPVNTGNRTFNLADATSNAKETSANVLETFAPTSLPVVSGGSEVSYYMANFVVLILGWIVGRRIVAGIARWCR</sequence>